<dbReference type="RefSeq" id="WP_087207869.1">
    <property type="nucleotide sequence ID" value="NZ_JACSPP010000036.1"/>
</dbReference>
<keyword evidence="6" id="KW-1185">Reference proteome</keyword>
<dbReference type="PROSITE" id="PS01124">
    <property type="entry name" value="HTH_ARAC_FAMILY_2"/>
    <property type="match status" value="1"/>
</dbReference>
<keyword evidence="2" id="KW-0238">DNA-binding</keyword>
<dbReference type="EMBL" id="JACSPP010000036">
    <property type="protein sequence ID" value="MBD8041004.1"/>
    <property type="molecule type" value="Genomic_DNA"/>
</dbReference>
<reference evidence="5 6" key="1">
    <citation type="submission" date="2020-08" db="EMBL/GenBank/DDBJ databases">
        <title>A Genomic Blueprint of the Chicken Gut Microbiome.</title>
        <authorList>
            <person name="Gilroy R."/>
            <person name="Ravi A."/>
            <person name="Getino M."/>
            <person name="Pursley I."/>
            <person name="Horton D.L."/>
            <person name="Alikhan N.-F."/>
            <person name="Baker D."/>
            <person name="Gharbi K."/>
            <person name="Hall N."/>
            <person name="Watson M."/>
            <person name="Adriaenssens E.M."/>
            <person name="Foster-Nyarko E."/>
            <person name="Jarju S."/>
            <person name="Secka A."/>
            <person name="Antonio M."/>
            <person name="Oren A."/>
            <person name="Chaudhuri R."/>
            <person name="La Ragione R.M."/>
            <person name="Hildebrand F."/>
            <person name="Pallen M.J."/>
        </authorList>
    </citation>
    <scope>NUCLEOTIDE SEQUENCE [LARGE SCALE GENOMIC DNA]</scope>
    <source>
        <strain evidence="5 6">Sa1CVN1</strain>
    </source>
</reference>
<dbReference type="Proteomes" id="UP000620874">
    <property type="component" value="Unassembled WGS sequence"/>
</dbReference>
<dbReference type="SMART" id="SM00342">
    <property type="entry name" value="HTH_ARAC"/>
    <property type="match status" value="1"/>
</dbReference>
<dbReference type="InterPro" id="IPR009057">
    <property type="entry name" value="Homeodomain-like_sf"/>
</dbReference>
<name>A0ABR8YAC6_9BACT</name>
<keyword evidence="3" id="KW-0804">Transcription</keyword>
<accession>A0ABR8YAC6</accession>
<dbReference type="InterPro" id="IPR018060">
    <property type="entry name" value="HTH_AraC"/>
</dbReference>
<evidence type="ECO:0000256" key="3">
    <source>
        <dbReference type="ARBA" id="ARBA00023163"/>
    </source>
</evidence>
<dbReference type="PANTHER" id="PTHR43280:SF34">
    <property type="entry name" value="ARAC-FAMILY TRANSCRIPTIONAL REGULATOR"/>
    <property type="match status" value="1"/>
</dbReference>
<evidence type="ECO:0000313" key="5">
    <source>
        <dbReference type="EMBL" id="MBD8041004.1"/>
    </source>
</evidence>
<dbReference type="SUPFAM" id="SSF46689">
    <property type="entry name" value="Homeodomain-like"/>
    <property type="match status" value="1"/>
</dbReference>
<proteinExistence type="predicted"/>
<protein>
    <submittedName>
        <fullName evidence="5">AraC family transcriptional regulator</fullName>
    </submittedName>
</protein>
<evidence type="ECO:0000259" key="4">
    <source>
        <dbReference type="PROSITE" id="PS01124"/>
    </source>
</evidence>
<dbReference type="PANTHER" id="PTHR43280">
    <property type="entry name" value="ARAC-FAMILY TRANSCRIPTIONAL REGULATOR"/>
    <property type="match status" value="1"/>
</dbReference>
<dbReference type="Gene3D" id="1.10.10.60">
    <property type="entry name" value="Homeodomain-like"/>
    <property type="match status" value="1"/>
</dbReference>
<keyword evidence="1" id="KW-0805">Transcription regulation</keyword>
<gene>
    <name evidence="5" type="ORF">H9625_11275</name>
</gene>
<organism evidence="5 6">
    <name type="scientific">Phocaeicola intestinalis</name>
    <dbReference type="NCBI Taxonomy" id="2762212"/>
    <lineage>
        <taxon>Bacteria</taxon>
        <taxon>Pseudomonadati</taxon>
        <taxon>Bacteroidota</taxon>
        <taxon>Bacteroidia</taxon>
        <taxon>Bacteroidales</taxon>
        <taxon>Bacteroidaceae</taxon>
        <taxon>Phocaeicola</taxon>
    </lineage>
</organism>
<feature type="domain" description="HTH araC/xylS-type" evidence="4">
    <location>
        <begin position="1"/>
        <end position="100"/>
    </location>
</feature>
<evidence type="ECO:0000256" key="1">
    <source>
        <dbReference type="ARBA" id="ARBA00023015"/>
    </source>
</evidence>
<evidence type="ECO:0000256" key="2">
    <source>
        <dbReference type="ARBA" id="ARBA00023125"/>
    </source>
</evidence>
<comment type="caution">
    <text evidence="5">The sequence shown here is derived from an EMBL/GenBank/DDBJ whole genome shotgun (WGS) entry which is preliminary data.</text>
</comment>
<dbReference type="Pfam" id="PF12833">
    <property type="entry name" value="HTH_18"/>
    <property type="match status" value="1"/>
</dbReference>
<evidence type="ECO:0000313" key="6">
    <source>
        <dbReference type="Proteomes" id="UP000620874"/>
    </source>
</evidence>
<sequence>MSYEIMSRRLYLCPGFNKKELLKEIHVPANKFAVLFKVFAGCSFSQYIQNCRLDYAVRLMREQPQWTLDAIAKEAQMSKGAFNIQFHKRYGMKPSEFRSRELSLDEEK</sequence>